<name>A0ABR8UBJ2_9BACL</name>
<dbReference type="Proteomes" id="UP000626786">
    <property type="component" value="Unassembled WGS sequence"/>
</dbReference>
<gene>
    <name evidence="1" type="ORF">H9649_12445</name>
</gene>
<dbReference type="Gene3D" id="3.90.1200.10">
    <property type="match status" value="1"/>
</dbReference>
<dbReference type="RefSeq" id="WP_191695228.1">
    <property type="nucleotide sequence ID" value="NZ_JACSQN010000011.1"/>
</dbReference>
<comment type="caution">
    <text evidence="1">The sequence shown here is derived from an EMBL/GenBank/DDBJ whole genome shotgun (WGS) entry which is preliminary data.</text>
</comment>
<proteinExistence type="predicted"/>
<dbReference type="Gene3D" id="1.10.150.20">
    <property type="entry name" value="5' to 3' exonuclease, C-terminal subdomain"/>
    <property type="match status" value="1"/>
</dbReference>
<dbReference type="SUPFAM" id="SSF56112">
    <property type="entry name" value="Protein kinase-like (PK-like)"/>
    <property type="match status" value="1"/>
</dbReference>
<accession>A0ABR8UBJ2</accession>
<evidence type="ECO:0000313" key="2">
    <source>
        <dbReference type="Proteomes" id="UP000626786"/>
    </source>
</evidence>
<dbReference type="SUPFAM" id="SSF47789">
    <property type="entry name" value="C-terminal domain of RNA polymerase alpha subunit"/>
    <property type="match status" value="1"/>
</dbReference>
<evidence type="ECO:0000313" key="1">
    <source>
        <dbReference type="EMBL" id="MBD7985401.1"/>
    </source>
</evidence>
<dbReference type="InterPro" id="IPR011009">
    <property type="entry name" value="Kinase-like_dom_sf"/>
</dbReference>
<dbReference type="EMBL" id="JACSQN010000011">
    <property type="protein sequence ID" value="MBD7985401.1"/>
    <property type="molecule type" value="Genomic_DNA"/>
</dbReference>
<sequence length="359" mass="41663">MNQNVRELIEKRIIPKKDYDIRELNSGTTDGQVYVISENKNPLYTLKQDHPNGIEIVERFFNTYAHIDLFPKVHYVDPEKKFFLYDYVEGHTHINRGLKSEWMNRLVNGLFNHYEKVAASSAWGRIGGEPRQKWFDFNKKSLEYAHENIGDLLPYEDFVRMEGIVERLAMYESEEEKYYLHGDTGVHNFVFQHNNLVGVIDPSPMIGPVLYDFTYAFCSSPDDLSMETLLSSFSLLENVQIPTSRLIEEVVFQLYTRIGICKKVHPHDLEQYLNAWDYWKRKMQDGGIHTCDQENKPASGFLSKLSSPARNALIYEGIDTLQELSTYTEKEILKLHGIGPASLPTMRNSLEEEGLSFKE</sequence>
<organism evidence="1 2">
    <name type="scientific">Sporosarcina quadrami</name>
    <dbReference type="NCBI Taxonomy" id="2762234"/>
    <lineage>
        <taxon>Bacteria</taxon>
        <taxon>Bacillati</taxon>
        <taxon>Bacillota</taxon>
        <taxon>Bacilli</taxon>
        <taxon>Bacillales</taxon>
        <taxon>Caryophanaceae</taxon>
        <taxon>Sporosarcina</taxon>
    </lineage>
</organism>
<protein>
    <submittedName>
        <fullName evidence="1">Phosphotransferase</fullName>
    </submittedName>
</protein>
<keyword evidence="2" id="KW-1185">Reference proteome</keyword>
<reference evidence="1 2" key="1">
    <citation type="submission" date="2020-08" db="EMBL/GenBank/DDBJ databases">
        <title>A Genomic Blueprint of the Chicken Gut Microbiome.</title>
        <authorList>
            <person name="Gilroy R."/>
            <person name="Ravi A."/>
            <person name="Getino M."/>
            <person name="Pursley I."/>
            <person name="Horton D.L."/>
            <person name="Alikhan N.-F."/>
            <person name="Baker D."/>
            <person name="Gharbi K."/>
            <person name="Hall N."/>
            <person name="Watson M."/>
            <person name="Adriaenssens E.M."/>
            <person name="Foster-Nyarko E."/>
            <person name="Jarju S."/>
            <person name="Secka A."/>
            <person name="Antonio M."/>
            <person name="Oren A."/>
            <person name="Chaudhuri R."/>
            <person name="La Ragione R.M."/>
            <person name="Hildebrand F."/>
            <person name="Pallen M.J."/>
        </authorList>
    </citation>
    <scope>NUCLEOTIDE SEQUENCE [LARGE SCALE GENOMIC DNA]</scope>
    <source>
        <strain evidence="1 2">Sa2YVA2</strain>
    </source>
</reference>